<dbReference type="EMBL" id="DSYK01000668">
    <property type="protein sequence ID" value="HGS22861.1"/>
    <property type="molecule type" value="Genomic_DNA"/>
</dbReference>
<reference evidence="3" key="1">
    <citation type="journal article" date="2020" name="mSystems">
        <title>Genome- and Community-Level Interaction Insights into Carbon Utilization and Element Cycling Functions of Hydrothermarchaeota in Hydrothermal Sediment.</title>
        <authorList>
            <person name="Zhou Z."/>
            <person name="Liu Y."/>
            <person name="Xu W."/>
            <person name="Pan J."/>
            <person name="Luo Z.H."/>
            <person name="Li M."/>
        </authorList>
    </citation>
    <scope>NUCLEOTIDE SEQUENCE [LARGE SCALE GENOMIC DNA]</scope>
    <source>
        <strain evidence="3">SpSt-573</strain>
    </source>
</reference>
<accession>A0A7C4PI08</accession>
<protein>
    <recommendedName>
        <fullName evidence="4">Transposase</fullName>
    </recommendedName>
</protein>
<evidence type="ECO:0000256" key="1">
    <source>
        <dbReference type="SAM" id="Coils"/>
    </source>
</evidence>
<comment type="caution">
    <text evidence="3">The sequence shown here is derived from an EMBL/GenBank/DDBJ whole genome shotgun (WGS) entry which is preliminary data.</text>
</comment>
<organism evidence="3">
    <name type="scientific">Anaerolinea thermolimosa</name>
    <dbReference type="NCBI Taxonomy" id="229919"/>
    <lineage>
        <taxon>Bacteria</taxon>
        <taxon>Bacillati</taxon>
        <taxon>Chloroflexota</taxon>
        <taxon>Anaerolineae</taxon>
        <taxon>Anaerolineales</taxon>
        <taxon>Anaerolineaceae</taxon>
        <taxon>Anaerolinea</taxon>
    </lineage>
</organism>
<dbReference type="SUPFAM" id="SSF46689">
    <property type="entry name" value="Homeodomain-like"/>
    <property type="match status" value="1"/>
</dbReference>
<keyword evidence="1" id="KW-0175">Coiled coil</keyword>
<evidence type="ECO:0008006" key="4">
    <source>
        <dbReference type="Google" id="ProtNLM"/>
    </source>
</evidence>
<feature type="coiled-coil region" evidence="1">
    <location>
        <begin position="75"/>
        <end position="102"/>
    </location>
</feature>
<feature type="region of interest" description="Disordered" evidence="2">
    <location>
        <begin position="51"/>
        <end position="73"/>
    </location>
</feature>
<dbReference type="InterPro" id="IPR009057">
    <property type="entry name" value="Homeodomain-like_sf"/>
</dbReference>
<sequence>MPKAQRRQYSAEYKRQILQEYEACSALGGKGALLRREGLYSSHITTWRRQSERGELEGLAPQKRGPKGDPQAAELARLQRENERLRKRLEQAELIIEVQKKVSQILGIPVEENGLDEPR</sequence>
<proteinExistence type="predicted"/>
<gene>
    <name evidence="3" type="ORF">ENT37_13480</name>
</gene>
<evidence type="ECO:0000313" key="3">
    <source>
        <dbReference type="EMBL" id="HGS22861.1"/>
    </source>
</evidence>
<name>A0A7C4PI08_9CHLR</name>
<dbReference type="AlphaFoldDB" id="A0A7C4PI08"/>
<evidence type="ECO:0000256" key="2">
    <source>
        <dbReference type="SAM" id="MobiDB-lite"/>
    </source>
</evidence>